<keyword evidence="6 7" id="KW-0472">Membrane</keyword>
<feature type="transmembrane region" description="Helical" evidence="7">
    <location>
        <begin position="140"/>
        <end position="164"/>
    </location>
</feature>
<keyword evidence="7" id="KW-0813">Transport</keyword>
<dbReference type="InterPro" id="IPR010656">
    <property type="entry name" value="DctM"/>
</dbReference>
<feature type="domain" description="TRAP C4-dicarboxylate transport system permease DctM subunit" evidence="8">
    <location>
        <begin position="11"/>
        <end position="428"/>
    </location>
</feature>
<organism evidence="9 10">
    <name type="scientific">Xanthobacter dioxanivorans</name>
    <dbReference type="NCBI Taxonomy" id="2528964"/>
    <lineage>
        <taxon>Bacteria</taxon>
        <taxon>Pseudomonadati</taxon>
        <taxon>Pseudomonadota</taxon>
        <taxon>Alphaproteobacteria</taxon>
        <taxon>Hyphomicrobiales</taxon>
        <taxon>Xanthobacteraceae</taxon>
        <taxon>Xanthobacter</taxon>
    </lineage>
</organism>
<feature type="transmembrane region" description="Helical" evidence="7">
    <location>
        <begin position="7"/>
        <end position="26"/>
    </location>
</feature>
<evidence type="ECO:0000256" key="6">
    <source>
        <dbReference type="ARBA" id="ARBA00023136"/>
    </source>
</evidence>
<evidence type="ECO:0000256" key="5">
    <source>
        <dbReference type="ARBA" id="ARBA00022989"/>
    </source>
</evidence>
<gene>
    <name evidence="9" type="ORF">EZH22_08995</name>
</gene>
<feature type="transmembrane region" description="Helical" evidence="7">
    <location>
        <begin position="227"/>
        <end position="245"/>
    </location>
</feature>
<accession>A0A974PS80</accession>
<feature type="transmembrane region" description="Helical" evidence="7">
    <location>
        <begin position="404"/>
        <end position="425"/>
    </location>
</feature>
<feature type="transmembrane region" description="Helical" evidence="7">
    <location>
        <begin position="59"/>
        <end position="79"/>
    </location>
</feature>
<dbReference type="PIRSF" id="PIRSF006066">
    <property type="entry name" value="HI0050"/>
    <property type="match status" value="1"/>
</dbReference>
<comment type="function">
    <text evidence="7">Part of the tripartite ATP-independent periplasmic (TRAP) transport system.</text>
</comment>
<dbReference type="Pfam" id="PF06808">
    <property type="entry name" value="DctM"/>
    <property type="match status" value="1"/>
</dbReference>
<dbReference type="GO" id="GO:0005886">
    <property type="term" value="C:plasma membrane"/>
    <property type="evidence" value="ECO:0007669"/>
    <property type="project" value="UniProtKB-SubCell"/>
</dbReference>
<dbReference type="PANTHER" id="PTHR33362:SF7">
    <property type="entry name" value="SLL1103 PROTEIN"/>
    <property type="match status" value="1"/>
</dbReference>
<dbReference type="AlphaFoldDB" id="A0A974PS80"/>
<dbReference type="KEGG" id="xdi:EZH22_08995"/>
<dbReference type="EMBL" id="CP063362">
    <property type="protein sequence ID" value="QRG08404.1"/>
    <property type="molecule type" value="Genomic_DNA"/>
</dbReference>
<evidence type="ECO:0000256" key="3">
    <source>
        <dbReference type="ARBA" id="ARBA00022519"/>
    </source>
</evidence>
<feature type="transmembrane region" description="Helical" evidence="7">
    <location>
        <begin position="251"/>
        <end position="271"/>
    </location>
</feature>
<evidence type="ECO:0000256" key="2">
    <source>
        <dbReference type="ARBA" id="ARBA00022475"/>
    </source>
</evidence>
<keyword evidence="10" id="KW-1185">Reference proteome</keyword>
<keyword evidence="3 7" id="KW-0997">Cell inner membrane</keyword>
<feature type="transmembrane region" description="Helical" evidence="7">
    <location>
        <begin position="365"/>
        <end position="384"/>
    </location>
</feature>
<proteinExistence type="inferred from homology"/>
<keyword evidence="4 7" id="KW-0812">Transmembrane</keyword>
<evidence type="ECO:0000256" key="4">
    <source>
        <dbReference type="ARBA" id="ARBA00022692"/>
    </source>
</evidence>
<comment type="similarity">
    <text evidence="7">Belongs to the TRAP transporter large permease family.</text>
</comment>
<keyword evidence="2" id="KW-1003">Cell membrane</keyword>
<dbReference type="RefSeq" id="WP_203195312.1">
    <property type="nucleotide sequence ID" value="NZ_CP063362.1"/>
</dbReference>
<feature type="transmembrane region" description="Helical" evidence="7">
    <location>
        <begin position="283"/>
        <end position="305"/>
    </location>
</feature>
<dbReference type="NCBIfam" id="TIGR00786">
    <property type="entry name" value="dctM"/>
    <property type="match status" value="1"/>
</dbReference>
<evidence type="ECO:0000256" key="1">
    <source>
        <dbReference type="ARBA" id="ARBA00004429"/>
    </source>
</evidence>
<dbReference type="PANTHER" id="PTHR33362">
    <property type="entry name" value="SIALIC ACID TRAP TRANSPORTER PERMEASE PROTEIN SIAT-RELATED"/>
    <property type="match status" value="1"/>
</dbReference>
<feature type="transmembrane region" description="Helical" evidence="7">
    <location>
        <begin position="99"/>
        <end position="128"/>
    </location>
</feature>
<evidence type="ECO:0000313" key="10">
    <source>
        <dbReference type="Proteomes" id="UP000596427"/>
    </source>
</evidence>
<comment type="subunit">
    <text evidence="7">The complex comprises the extracytoplasmic solute receptor protein and the two transmembrane proteins.</text>
</comment>
<dbReference type="GO" id="GO:0022857">
    <property type="term" value="F:transmembrane transporter activity"/>
    <property type="evidence" value="ECO:0007669"/>
    <property type="project" value="UniProtKB-UniRule"/>
</dbReference>
<protein>
    <recommendedName>
        <fullName evidence="7">TRAP transporter large permease protein</fullName>
    </recommendedName>
</protein>
<sequence length="437" mass="46502">MSIEYGTLLIVVLMVGLMVIGLPLAFVTAFTAGVFGFILFGADSFFLIVSRIYTLMNNYALISVPLFVLMGCILERSGLVEGMFRSLHLLVGRIPGGLAVATIAASTIMAAMVGVIGAEIVTLGLVCLPAMLRRGYDKRLVSGVICAGGSLGTMIPPSVVLIVYGLVAQVSIGNLFMAAIGPGLLLAILYAGFAVFICWSRPDLAPPPDPSEYAVPLSQRMAEMRQLIAPAVLIGFVMTCFYTGIATPTEVGALGTLGALVILVLNGQFTFENLRHSVIQTGRTVAMVTWIFFGASALVGIYTLAGGTDFLRAEILDLGFGPLGTLLLMMGILIVLGCFIDWIGIALLTMPIFVPIIKSLGYDPVWFGILFCMNMQISYLSPPFGPAAFYLKGVAPPEVSLSDIFAGVWPFIILQLVALATVIAFPQIAMWLPAHTQ</sequence>
<evidence type="ECO:0000313" key="9">
    <source>
        <dbReference type="EMBL" id="QRG08404.1"/>
    </source>
</evidence>
<evidence type="ECO:0000259" key="8">
    <source>
        <dbReference type="Pfam" id="PF06808"/>
    </source>
</evidence>
<dbReference type="Proteomes" id="UP000596427">
    <property type="component" value="Chromosome"/>
</dbReference>
<reference evidence="9 10" key="1">
    <citation type="submission" date="2020-10" db="EMBL/GenBank/DDBJ databases">
        <title>Degradation of 1,4-Dioxane by Xanthobacter sp. YN2, via a Novel Group-2 Soluble Di-Iron Monooxygenase.</title>
        <authorList>
            <person name="Ma F."/>
            <person name="Wang Y."/>
            <person name="Yang J."/>
            <person name="Guo H."/>
            <person name="Su D."/>
            <person name="Yu L."/>
        </authorList>
    </citation>
    <scope>NUCLEOTIDE SEQUENCE [LARGE SCALE GENOMIC DNA]</scope>
    <source>
        <strain evidence="9 10">YN2</strain>
    </source>
</reference>
<feature type="transmembrane region" description="Helical" evidence="7">
    <location>
        <begin position="32"/>
        <end position="52"/>
    </location>
</feature>
<feature type="transmembrane region" description="Helical" evidence="7">
    <location>
        <begin position="325"/>
        <end position="353"/>
    </location>
</feature>
<comment type="subcellular location">
    <subcellularLocation>
        <location evidence="1 7">Cell inner membrane</location>
        <topology evidence="1 7">Multi-pass membrane protein</topology>
    </subcellularLocation>
</comment>
<keyword evidence="5 7" id="KW-1133">Transmembrane helix</keyword>
<dbReference type="InterPro" id="IPR004681">
    <property type="entry name" value="TRAP_DctM"/>
</dbReference>
<name>A0A974PS80_9HYPH</name>
<feature type="transmembrane region" description="Helical" evidence="7">
    <location>
        <begin position="176"/>
        <end position="199"/>
    </location>
</feature>
<evidence type="ECO:0000256" key="7">
    <source>
        <dbReference type="RuleBase" id="RU369079"/>
    </source>
</evidence>